<gene>
    <name evidence="1" type="ORF">GCM10009102_29160</name>
</gene>
<evidence type="ECO:0000313" key="2">
    <source>
        <dbReference type="Proteomes" id="UP001500238"/>
    </source>
</evidence>
<dbReference type="EMBL" id="BAAAES010000011">
    <property type="protein sequence ID" value="GAA0675154.1"/>
    <property type="molecule type" value="Genomic_DNA"/>
</dbReference>
<evidence type="ECO:0000313" key="1">
    <source>
        <dbReference type="EMBL" id="GAA0675154.1"/>
    </source>
</evidence>
<keyword evidence="2" id="KW-1185">Reference proteome</keyword>
<accession>A0ABN1HZ83</accession>
<dbReference type="Proteomes" id="UP001500238">
    <property type="component" value="Unassembled WGS sequence"/>
</dbReference>
<reference evidence="1 2" key="1">
    <citation type="journal article" date="2019" name="Int. J. Syst. Evol. Microbiol.">
        <title>The Global Catalogue of Microorganisms (GCM) 10K type strain sequencing project: providing services to taxonomists for standard genome sequencing and annotation.</title>
        <authorList>
            <consortium name="The Broad Institute Genomics Platform"/>
            <consortium name="The Broad Institute Genome Sequencing Center for Infectious Disease"/>
            <person name="Wu L."/>
            <person name="Ma J."/>
        </authorList>
    </citation>
    <scope>NUCLEOTIDE SEQUENCE [LARGE SCALE GENOMIC DNA]</scope>
    <source>
        <strain evidence="1 2">JCM 14603</strain>
    </source>
</reference>
<sequence>MKNEIGPSLVTHRPVAIKLSGGGDGKLIDDKDDVGALLPRRWQPHFKMHSFCHSLISRWRGFPVSQPLGFDAGVDDHIWHRKGVVTLGFMPPSKRASAHQ</sequence>
<protein>
    <submittedName>
        <fullName evidence="1">Uncharacterized protein</fullName>
    </submittedName>
</protein>
<name>A0ABN1HZ83_9SPHN</name>
<organism evidence="1 2">
    <name type="scientific">Sphingomonas insulae</name>
    <dbReference type="NCBI Taxonomy" id="424800"/>
    <lineage>
        <taxon>Bacteria</taxon>
        <taxon>Pseudomonadati</taxon>
        <taxon>Pseudomonadota</taxon>
        <taxon>Alphaproteobacteria</taxon>
        <taxon>Sphingomonadales</taxon>
        <taxon>Sphingomonadaceae</taxon>
        <taxon>Sphingomonas</taxon>
    </lineage>
</organism>
<proteinExistence type="predicted"/>
<comment type="caution">
    <text evidence="1">The sequence shown here is derived from an EMBL/GenBank/DDBJ whole genome shotgun (WGS) entry which is preliminary data.</text>
</comment>